<dbReference type="PROSITE" id="PS51257">
    <property type="entry name" value="PROKAR_LIPOPROTEIN"/>
    <property type="match status" value="1"/>
</dbReference>
<evidence type="ECO:0008006" key="3">
    <source>
        <dbReference type="Google" id="ProtNLM"/>
    </source>
</evidence>
<organism evidence="1 2">
    <name type="scientific">Spironucleus salmonicida</name>
    <dbReference type="NCBI Taxonomy" id="348837"/>
    <lineage>
        <taxon>Eukaryota</taxon>
        <taxon>Metamonada</taxon>
        <taxon>Diplomonadida</taxon>
        <taxon>Hexamitidae</taxon>
        <taxon>Hexamitinae</taxon>
        <taxon>Spironucleus</taxon>
    </lineage>
</organism>
<name>A0A9P8LKP7_9EUKA</name>
<dbReference type="KEGG" id="ssao:94302117"/>
<dbReference type="Proteomes" id="UP000018208">
    <property type="component" value="Unassembled WGS sequence"/>
</dbReference>
<proteinExistence type="predicted"/>
<comment type="caution">
    <text evidence="1">The sequence shown here is derived from an EMBL/GenBank/DDBJ whole genome shotgun (WGS) entry which is preliminary data.</text>
</comment>
<protein>
    <recommendedName>
        <fullName evidence="3">Myb-like DNA-binding domain-containing protein</fullName>
    </recommendedName>
</protein>
<gene>
    <name evidence="1" type="ORF">SS50377_28094</name>
</gene>
<evidence type="ECO:0000313" key="1">
    <source>
        <dbReference type="EMBL" id="KAH0570119.1"/>
    </source>
</evidence>
<reference evidence="1 2" key="1">
    <citation type="journal article" date="2014" name="PLoS Genet.">
        <title>The Genome of Spironucleus salmonicida Highlights a Fish Pathogen Adapted to Fluctuating Environments.</title>
        <authorList>
            <person name="Xu F."/>
            <person name="Jerlstrom-Hultqvist J."/>
            <person name="Einarsson E."/>
            <person name="Astvaldsson A."/>
            <person name="Svard S.G."/>
            <person name="Andersson J.O."/>
        </authorList>
    </citation>
    <scope>NUCLEOTIDE SEQUENCE [LARGE SCALE GENOMIC DNA]</scope>
    <source>
        <strain evidence="1 2">ATCC 50377</strain>
    </source>
</reference>
<dbReference type="RefSeq" id="XP_067760892.1">
    <property type="nucleotide sequence ID" value="XM_067911870.1"/>
</dbReference>
<dbReference type="AlphaFoldDB" id="A0A9P8LKP7"/>
<sequence>MVSKHLLTFEQIDVLVQAIAGGACWKQIQQEIFPQFTIIQLRNAFYKIKHTYPELFHIQNVEYHNSTKIISQGFNDYFALELF</sequence>
<accession>A0A9P8LKP7</accession>
<evidence type="ECO:0000313" key="2">
    <source>
        <dbReference type="Proteomes" id="UP000018208"/>
    </source>
</evidence>
<keyword evidence="2" id="KW-1185">Reference proteome</keyword>
<dbReference type="GeneID" id="94302117"/>
<dbReference type="EMBL" id="AUWU02000008">
    <property type="protein sequence ID" value="KAH0570119.1"/>
    <property type="molecule type" value="Genomic_DNA"/>
</dbReference>